<gene>
    <name evidence="4" type="ORF">JCM19274_4476</name>
</gene>
<accession>A0A090X4L2</accession>
<evidence type="ECO:0000259" key="2">
    <source>
        <dbReference type="Pfam" id="PF00534"/>
    </source>
</evidence>
<dbReference type="GO" id="GO:0016757">
    <property type="term" value="F:glycosyltransferase activity"/>
    <property type="evidence" value="ECO:0007669"/>
    <property type="project" value="UniProtKB-KW"/>
</dbReference>
<dbReference type="CDD" id="cd03809">
    <property type="entry name" value="GT4_MtfB-like"/>
    <property type="match status" value="1"/>
</dbReference>
<proteinExistence type="predicted"/>
<dbReference type="Pfam" id="PF00534">
    <property type="entry name" value="Glycos_transf_1"/>
    <property type="match status" value="1"/>
</dbReference>
<evidence type="ECO:0000259" key="3">
    <source>
        <dbReference type="Pfam" id="PF13439"/>
    </source>
</evidence>
<name>A0A090X4L2_9FLAO</name>
<protein>
    <submittedName>
        <fullName evidence="4">Mannosyltransferase</fullName>
    </submittedName>
</protein>
<reference evidence="4 5" key="1">
    <citation type="journal article" date="2014" name="Genome Announc.">
        <title>Draft Genome Sequences of Marine Flavobacterium Algibacter lectus Strains SS8 and NR4.</title>
        <authorList>
            <person name="Takatani N."/>
            <person name="Nakanishi M."/>
            <person name="Meirelles P."/>
            <person name="Mino S."/>
            <person name="Suda W."/>
            <person name="Oshima K."/>
            <person name="Hattori M."/>
            <person name="Ohkuma M."/>
            <person name="Hosokawa M."/>
            <person name="Miyashita K."/>
            <person name="Thompson F.L."/>
            <person name="Niwa A."/>
            <person name="Sawabe T."/>
            <person name="Sawabe T."/>
        </authorList>
    </citation>
    <scope>NUCLEOTIDE SEQUENCE [LARGE SCALE GENOMIC DNA]</scope>
    <source>
        <strain evidence="5">JCM19274</strain>
    </source>
</reference>
<dbReference type="InterPro" id="IPR028098">
    <property type="entry name" value="Glyco_trans_4-like_N"/>
</dbReference>
<dbReference type="Gene3D" id="3.40.50.2000">
    <property type="entry name" value="Glycogen Phosphorylase B"/>
    <property type="match status" value="2"/>
</dbReference>
<keyword evidence="4" id="KW-0328">Glycosyltransferase</keyword>
<keyword evidence="1 4" id="KW-0808">Transferase</keyword>
<comment type="caution">
    <text evidence="4">The sequence shown here is derived from an EMBL/GenBank/DDBJ whole genome shotgun (WGS) entry which is preliminary data.</text>
</comment>
<dbReference type="AlphaFoldDB" id="A0A090X4L2"/>
<dbReference type="Proteomes" id="UP000029643">
    <property type="component" value="Unassembled WGS sequence"/>
</dbReference>
<dbReference type="STRING" id="221126.SAMN04489722_10523"/>
<organism evidence="4 5">
    <name type="scientific">Algibacter lectus</name>
    <dbReference type="NCBI Taxonomy" id="221126"/>
    <lineage>
        <taxon>Bacteria</taxon>
        <taxon>Pseudomonadati</taxon>
        <taxon>Bacteroidota</taxon>
        <taxon>Flavobacteriia</taxon>
        <taxon>Flavobacteriales</taxon>
        <taxon>Flavobacteriaceae</taxon>
        <taxon>Algibacter</taxon>
    </lineage>
</organism>
<feature type="domain" description="Glycosyl transferase family 1" evidence="2">
    <location>
        <begin position="196"/>
        <end position="341"/>
    </location>
</feature>
<sequence>MKIGYDSKRAFHNRSGLGNFSRDLISIISSYFPKNQYVLYNPKKAKINFSLNENTTEVLPSSIFWKIFSSIWRQKGILNQIKNDKIEIYHGLSGEIPQGIHKMNIKTIVTIHDLIFMRFPKLYSPPIDRRIYFKKFKYAADKADVVIAISEETKKDIVHFLNIDPAKVSVIYQGCNKAFKQVYPSEALEQTRTKFNIPKAFVLNVGTIQKRKNLLNLIKAIETLDIDLVVVGNDKRKYTNTVKEYINSKNLNHRVHFLKNVSTEELAHIYQLANIFVYPSIFEGFGIPIIEALYSKTPVITSKGSCFPEAGGPDSIYIDPENVSELRSEIENLLNSEQKQLLMVSKGLEYAQKFEDKHIAEQHVAIYNALI</sequence>
<dbReference type="SUPFAM" id="SSF53756">
    <property type="entry name" value="UDP-Glycosyltransferase/glycogen phosphorylase"/>
    <property type="match status" value="1"/>
</dbReference>
<dbReference type="EMBL" id="BBNU01000002">
    <property type="protein sequence ID" value="GAL77977.1"/>
    <property type="molecule type" value="Genomic_DNA"/>
</dbReference>
<dbReference type="PANTHER" id="PTHR46401">
    <property type="entry name" value="GLYCOSYLTRANSFERASE WBBK-RELATED"/>
    <property type="match status" value="1"/>
</dbReference>
<evidence type="ECO:0000256" key="1">
    <source>
        <dbReference type="ARBA" id="ARBA00022679"/>
    </source>
</evidence>
<evidence type="ECO:0000313" key="5">
    <source>
        <dbReference type="Proteomes" id="UP000029643"/>
    </source>
</evidence>
<dbReference type="GO" id="GO:0009103">
    <property type="term" value="P:lipopolysaccharide biosynthetic process"/>
    <property type="evidence" value="ECO:0007669"/>
    <property type="project" value="TreeGrafter"/>
</dbReference>
<evidence type="ECO:0000313" key="4">
    <source>
        <dbReference type="EMBL" id="GAL77977.1"/>
    </source>
</evidence>
<dbReference type="RefSeq" id="WP_042495494.1">
    <property type="nucleotide sequence ID" value="NZ_BBNU01000002.1"/>
</dbReference>
<dbReference type="Pfam" id="PF13439">
    <property type="entry name" value="Glyco_transf_4"/>
    <property type="match status" value="1"/>
</dbReference>
<feature type="domain" description="Glycosyltransferase subfamily 4-like N-terminal" evidence="3">
    <location>
        <begin position="64"/>
        <end position="176"/>
    </location>
</feature>
<dbReference type="InterPro" id="IPR001296">
    <property type="entry name" value="Glyco_trans_1"/>
</dbReference>
<dbReference type="PANTHER" id="PTHR46401:SF2">
    <property type="entry name" value="GLYCOSYLTRANSFERASE WBBK-RELATED"/>
    <property type="match status" value="1"/>
</dbReference>